<gene>
    <name evidence="1" type="ORF">GXM_07809</name>
</gene>
<dbReference type="Proteomes" id="UP000326678">
    <property type="component" value="Chromosome Gxm2"/>
</dbReference>
<protein>
    <submittedName>
        <fullName evidence="1">Uncharacterized protein</fullName>
    </submittedName>
</protein>
<dbReference type="KEGG" id="nsh:GXM_07809"/>
<dbReference type="RefSeq" id="WP_152591372.1">
    <property type="nucleotide sequence ID" value="NZ_CP045227.1"/>
</dbReference>
<accession>A0A5P8WBW6</accession>
<evidence type="ECO:0000313" key="1">
    <source>
        <dbReference type="EMBL" id="QFS50315.1"/>
    </source>
</evidence>
<sequence length="125" mass="14517">MSSTQNWLSSHPVWGQLLVKANTVQLRIFGTNFRPVETRNFASLPRFLGLTELYWGLSLLVDQRLGFYTKTMERLSDRFQCLYYNTVQLRKIVGWVKQSATQQSTKNVGFRSSTQPTQFKDFGIN</sequence>
<keyword evidence="2" id="KW-1185">Reference proteome</keyword>
<evidence type="ECO:0000313" key="2">
    <source>
        <dbReference type="Proteomes" id="UP000326678"/>
    </source>
</evidence>
<reference evidence="1 2" key="1">
    <citation type="submission" date="2019-10" db="EMBL/GenBank/DDBJ databases">
        <title>Genomic and transcriptomic insights into the perfect genentic adaptation of a filamentous nitrogen-fixing cyanobacterium to rice fields.</title>
        <authorList>
            <person name="Chen Z."/>
        </authorList>
    </citation>
    <scope>NUCLEOTIDE SEQUENCE [LARGE SCALE GENOMIC DNA]</scope>
    <source>
        <strain evidence="1">CCNUC1</strain>
    </source>
</reference>
<proteinExistence type="predicted"/>
<dbReference type="AlphaFoldDB" id="A0A5P8WBW6"/>
<organism evidence="1 2">
    <name type="scientific">Nostoc sphaeroides CCNUC1</name>
    <dbReference type="NCBI Taxonomy" id="2653204"/>
    <lineage>
        <taxon>Bacteria</taxon>
        <taxon>Bacillati</taxon>
        <taxon>Cyanobacteriota</taxon>
        <taxon>Cyanophyceae</taxon>
        <taxon>Nostocales</taxon>
        <taxon>Nostocaceae</taxon>
        <taxon>Nostoc</taxon>
    </lineage>
</organism>
<name>A0A5P8WBW6_9NOSO</name>
<dbReference type="EMBL" id="CP045227">
    <property type="protein sequence ID" value="QFS50315.1"/>
    <property type="molecule type" value="Genomic_DNA"/>
</dbReference>